<dbReference type="InterPro" id="IPR050736">
    <property type="entry name" value="Sensor_HK_Regulatory"/>
</dbReference>
<dbReference type="InterPro" id="IPR036890">
    <property type="entry name" value="HATPase_C_sf"/>
</dbReference>
<keyword evidence="8" id="KW-0067">ATP-binding</keyword>
<dbReference type="SMART" id="SM00091">
    <property type="entry name" value="PAS"/>
    <property type="match status" value="4"/>
</dbReference>
<keyword evidence="7 13" id="KW-0418">Kinase</keyword>
<dbReference type="InterPro" id="IPR013767">
    <property type="entry name" value="PAS_fold"/>
</dbReference>
<evidence type="ECO:0000259" key="12">
    <source>
        <dbReference type="PROSITE" id="PS50112"/>
    </source>
</evidence>
<evidence type="ECO:0000313" key="13">
    <source>
        <dbReference type="EMBL" id="ACB62321.1"/>
    </source>
</evidence>
<dbReference type="GO" id="GO:0005886">
    <property type="term" value="C:plasma membrane"/>
    <property type="evidence" value="ECO:0007669"/>
    <property type="project" value="UniProtKB-SubCell"/>
</dbReference>
<dbReference type="InterPro" id="IPR035965">
    <property type="entry name" value="PAS-like_dom_sf"/>
</dbReference>
<dbReference type="SMART" id="SM00387">
    <property type="entry name" value="HATPase_c"/>
    <property type="match status" value="1"/>
</dbReference>
<evidence type="ECO:0000256" key="10">
    <source>
        <dbReference type="ARBA" id="ARBA00023136"/>
    </source>
</evidence>
<evidence type="ECO:0000256" key="9">
    <source>
        <dbReference type="ARBA" id="ARBA00023012"/>
    </source>
</evidence>
<dbReference type="RefSeq" id="WP_012371737.1">
    <property type="nucleotide sequence ID" value="NC_010556.1"/>
</dbReference>
<feature type="domain" description="Histidine kinase" evidence="11">
    <location>
        <begin position="492"/>
        <end position="707"/>
    </location>
</feature>
<dbReference type="Pfam" id="PF00989">
    <property type="entry name" value="PAS"/>
    <property type="match status" value="1"/>
</dbReference>
<dbReference type="InterPro" id="IPR003661">
    <property type="entry name" value="HisK_dim/P_dom"/>
</dbReference>
<evidence type="ECO:0000256" key="5">
    <source>
        <dbReference type="ARBA" id="ARBA00022679"/>
    </source>
</evidence>
<evidence type="ECO:0000256" key="8">
    <source>
        <dbReference type="ARBA" id="ARBA00022840"/>
    </source>
</evidence>
<dbReference type="HOGENOM" id="CLU_386734_0_0_9"/>
<dbReference type="PROSITE" id="PS50112">
    <property type="entry name" value="PAS"/>
    <property type="match status" value="1"/>
</dbReference>
<keyword evidence="10" id="KW-0472">Membrane</keyword>
<dbReference type="GO" id="GO:0000155">
    <property type="term" value="F:phosphorelay sensor kinase activity"/>
    <property type="evidence" value="ECO:0007669"/>
    <property type="project" value="InterPro"/>
</dbReference>
<accession>B1YFJ6</accession>
<dbReference type="CDD" id="cd00130">
    <property type="entry name" value="PAS"/>
    <property type="match status" value="2"/>
</dbReference>
<dbReference type="Proteomes" id="UP000001681">
    <property type="component" value="Chromosome"/>
</dbReference>
<evidence type="ECO:0000256" key="7">
    <source>
        <dbReference type="ARBA" id="ARBA00022777"/>
    </source>
</evidence>
<keyword evidence="14" id="KW-1185">Reference proteome</keyword>
<keyword evidence="9" id="KW-0902">Two-component regulatory system</keyword>
<dbReference type="InterPro" id="IPR004358">
    <property type="entry name" value="Sig_transdc_His_kin-like_C"/>
</dbReference>
<dbReference type="STRING" id="262543.Exig_2875"/>
<dbReference type="AlphaFoldDB" id="B1YFJ6"/>
<reference evidence="13 14" key="2">
    <citation type="journal article" date="2008" name="BMC Genomics">
        <title>Architecture of thermal adaptation in an Exiguobacterium sibiricum strain isolated from 3 million year old permafrost: a genome and transcriptome approach.</title>
        <authorList>
            <person name="Rodrigues D.F."/>
            <person name="Ivanova N."/>
            <person name="He Z."/>
            <person name="Huebner M."/>
            <person name="Zhou J."/>
            <person name="Tiedje J.M."/>
        </authorList>
    </citation>
    <scope>NUCLEOTIDE SEQUENCE [LARGE SCALE GENOMIC DNA]</scope>
    <source>
        <strain evidence="14">DSM 17290 / CIP 109462 / JCM 13490 / 255-15</strain>
    </source>
</reference>
<dbReference type="PROSITE" id="PS50109">
    <property type="entry name" value="HIS_KIN"/>
    <property type="match status" value="1"/>
</dbReference>
<dbReference type="FunFam" id="1.10.287.130:FF:000001">
    <property type="entry name" value="Two-component sensor histidine kinase"/>
    <property type="match status" value="1"/>
</dbReference>
<evidence type="ECO:0000259" key="11">
    <source>
        <dbReference type="PROSITE" id="PS50109"/>
    </source>
</evidence>
<dbReference type="Gene3D" id="3.30.450.20">
    <property type="entry name" value="PAS domain"/>
    <property type="match status" value="3"/>
</dbReference>
<dbReference type="Gene3D" id="1.10.287.130">
    <property type="match status" value="1"/>
</dbReference>
<dbReference type="SMART" id="SM00388">
    <property type="entry name" value="HisKA"/>
    <property type="match status" value="1"/>
</dbReference>
<evidence type="ECO:0000256" key="4">
    <source>
        <dbReference type="ARBA" id="ARBA00022553"/>
    </source>
</evidence>
<dbReference type="CDD" id="cd00082">
    <property type="entry name" value="HisKA"/>
    <property type="match status" value="1"/>
</dbReference>
<dbReference type="InterPro" id="IPR003594">
    <property type="entry name" value="HATPase_dom"/>
</dbReference>
<comment type="subcellular location">
    <subcellularLocation>
        <location evidence="2">Cell membrane</location>
        <topology evidence="2">Multi-pass membrane protein</topology>
    </subcellularLocation>
</comment>
<gene>
    <name evidence="13" type="ordered locus">Exig_2875</name>
</gene>
<keyword evidence="6" id="KW-0547">Nucleotide-binding</keyword>
<dbReference type="GO" id="GO:0006355">
    <property type="term" value="P:regulation of DNA-templated transcription"/>
    <property type="evidence" value="ECO:0007669"/>
    <property type="project" value="InterPro"/>
</dbReference>
<evidence type="ECO:0000313" key="14">
    <source>
        <dbReference type="Proteomes" id="UP000001681"/>
    </source>
</evidence>
<dbReference type="CDD" id="cd00075">
    <property type="entry name" value="HATPase"/>
    <property type="match status" value="1"/>
</dbReference>
<dbReference type="Gene3D" id="3.30.565.10">
    <property type="entry name" value="Histidine kinase-like ATPase, C-terminal domain"/>
    <property type="match status" value="1"/>
</dbReference>
<reference evidence="14" key="3">
    <citation type="submission" date="2008-04" db="EMBL/GenBank/DDBJ databases">
        <title>Complete sequence of chromosome of Exiguobacterium sibiricum 255-15.</title>
        <authorList>
            <consortium name="US DOE Joint Genome Institute"/>
            <person name="Copeland A."/>
            <person name="Lucas S."/>
            <person name="Lapidus A."/>
            <person name="Glavina del Rio T."/>
            <person name="Dalin E."/>
            <person name="Tice H."/>
            <person name="Bruce D."/>
            <person name="Goodwin L."/>
            <person name="Pitluck S."/>
            <person name="Kiss H."/>
            <person name="Chertkov O."/>
            <person name="Monk C."/>
            <person name="Brettin T."/>
            <person name="Detter J.C."/>
            <person name="Han C."/>
            <person name="Kuske C.R."/>
            <person name="Schmutz J."/>
            <person name="Larimer F."/>
            <person name="Land M."/>
            <person name="Hauser L."/>
            <person name="Kyrpides N."/>
            <person name="Mikhailova N."/>
            <person name="Vishnivetskaya T."/>
            <person name="Rodrigues D.F."/>
            <person name="Gilichinsky D."/>
            <person name="Tiedje J."/>
            <person name="Richardson P."/>
        </authorList>
    </citation>
    <scope>NUCLEOTIDE SEQUENCE [LARGE SCALE GENOMIC DNA]</scope>
    <source>
        <strain evidence="14">DSM 17290 / CIP 109462 / JCM 13490 / 255-15</strain>
    </source>
</reference>
<dbReference type="InterPro" id="IPR036097">
    <property type="entry name" value="HisK_dim/P_sf"/>
</dbReference>
<dbReference type="EC" id="2.7.13.3" evidence="3"/>
<dbReference type="PANTHER" id="PTHR43711">
    <property type="entry name" value="TWO-COMPONENT HISTIDINE KINASE"/>
    <property type="match status" value="1"/>
</dbReference>
<evidence type="ECO:0000256" key="3">
    <source>
        <dbReference type="ARBA" id="ARBA00012438"/>
    </source>
</evidence>
<sequence length="714" mass="81765">MAEHSSPSSSRVIHATLRALEEPIVLVDRLGIIDFANPAFHNQFQLSSADTSLSSFFLLEDTLFPISSRIQVVSLPYTLTISPVEQTDFFLVTIKSLDLHQLLNSTIDAAILVTDPDFRITAINETAGTMFGVDPAALPQEMTPISIHDPEEFQLRKQHLEQLNLKNLSDEDILLLHGRDTENDWTYHRTDGSYFYGRLYMTRLQNGGFFLFITDISSQKQVELHLAKSERRFRLIAESVLEAVIFHDNGVILDANRAAEIIFRTRLELMKGHQILDFIQPEFQNSVTQRIMKHHEEPYEVIGRRADGTSVEIEVFPREITYEKTRMRVDVVRDMTEQKKIEKMLEREKNAIMRQRDITQSILQASNEGFLLTGEDGSFTYMNVKARKLLDVPGIAPSKIQERISMIPNLDLATRYAMLQQVEELLAGKHSEISFRFTLQQPDESGHHYFEFYATSIKKERSRFSRHGFLFVFRDRTEEQKMDHVKDELISTVSHELRTPLSSILGFMELLRYRQPTPEKTTRYVEIVHEEAKRLTNLLNDFLDIQRMEGGKQDYAFKPFSLRQLLEETIETFGETAETHTIHAVTDDDPILIFADEDKVKQVIINLLSNAIKYSPAADHIDVRLEKTADQAILSVTDYGIGIPPTAFDKLFTKFYRVDNSAVRKIGGTGLGLAICKEIIESHGGAISVESELNQGSTFTIVLELDPRKDFEKK</sequence>
<dbReference type="SUPFAM" id="SSF47384">
    <property type="entry name" value="Homodimeric domain of signal transducing histidine kinase"/>
    <property type="match status" value="1"/>
</dbReference>
<dbReference type="GO" id="GO:0005524">
    <property type="term" value="F:ATP binding"/>
    <property type="evidence" value="ECO:0007669"/>
    <property type="project" value="UniProtKB-KW"/>
</dbReference>
<dbReference type="SUPFAM" id="SSF55874">
    <property type="entry name" value="ATPase domain of HSP90 chaperone/DNA topoisomerase II/histidine kinase"/>
    <property type="match status" value="1"/>
</dbReference>
<dbReference type="KEGG" id="esi:Exig_2875"/>
<comment type="catalytic activity">
    <reaction evidence="1">
        <text>ATP + protein L-histidine = ADP + protein N-phospho-L-histidine.</text>
        <dbReference type="EC" id="2.7.13.3"/>
    </reaction>
</comment>
<protein>
    <recommendedName>
        <fullName evidence="3">histidine kinase</fullName>
        <ecNumber evidence="3">2.7.13.3</ecNumber>
    </recommendedName>
</protein>
<proteinExistence type="predicted"/>
<dbReference type="Pfam" id="PF00512">
    <property type="entry name" value="HisKA"/>
    <property type="match status" value="1"/>
</dbReference>
<dbReference type="Pfam" id="PF13188">
    <property type="entry name" value="PAS_8"/>
    <property type="match status" value="1"/>
</dbReference>
<dbReference type="eggNOG" id="COG5002">
    <property type="taxonomic scope" value="Bacteria"/>
</dbReference>
<name>B1YFJ6_EXIS2</name>
<dbReference type="OrthoDB" id="9813151at2"/>
<evidence type="ECO:0000256" key="1">
    <source>
        <dbReference type="ARBA" id="ARBA00000085"/>
    </source>
</evidence>
<dbReference type="NCBIfam" id="TIGR00229">
    <property type="entry name" value="sensory_box"/>
    <property type="match status" value="1"/>
</dbReference>
<reference evidence="13 14" key="1">
    <citation type="journal article" date="2006" name="Extremophiles">
        <title>Characterization of Exiguobacterium isolates from the Siberian permafrost. Description of Exiguobacterium sibiricum sp. nov.</title>
        <authorList>
            <person name="Rodrigues D.F."/>
            <person name="Goris J."/>
            <person name="Vishnivetskaya T."/>
            <person name="Gilichinsky D."/>
            <person name="Thomashow M.F."/>
            <person name="Tiedje J.M."/>
        </authorList>
    </citation>
    <scope>NUCLEOTIDE SEQUENCE [LARGE SCALE GENOMIC DNA]</scope>
    <source>
        <strain evidence="14">DSM 17290 / CIP 109462 / JCM 13490 / 255-15</strain>
    </source>
</reference>
<dbReference type="EMBL" id="CP001022">
    <property type="protein sequence ID" value="ACB62321.1"/>
    <property type="molecule type" value="Genomic_DNA"/>
</dbReference>
<dbReference type="InterPro" id="IPR005467">
    <property type="entry name" value="His_kinase_dom"/>
</dbReference>
<dbReference type="Pfam" id="PF02518">
    <property type="entry name" value="HATPase_c"/>
    <property type="match status" value="1"/>
</dbReference>
<keyword evidence="4" id="KW-0597">Phosphoprotein</keyword>
<organism evidence="13 14">
    <name type="scientific">Exiguobacterium sibiricum (strain DSM 17290 / CCUG 55495 / CIP 109462 / JCM 13490 / 255-15)</name>
    <dbReference type="NCBI Taxonomy" id="262543"/>
    <lineage>
        <taxon>Bacteria</taxon>
        <taxon>Bacillati</taxon>
        <taxon>Bacillota</taxon>
        <taxon>Bacilli</taxon>
        <taxon>Bacillales</taxon>
        <taxon>Bacillales Family XII. Incertae Sedis</taxon>
        <taxon>Exiguobacterium</taxon>
    </lineage>
</organism>
<dbReference type="InterPro" id="IPR000014">
    <property type="entry name" value="PAS"/>
</dbReference>
<evidence type="ECO:0000256" key="6">
    <source>
        <dbReference type="ARBA" id="ARBA00022741"/>
    </source>
</evidence>
<dbReference type="FunFam" id="3.30.565.10:FF:000006">
    <property type="entry name" value="Sensor histidine kinase WalK"/>
    <property type="match status" value="1"/>
</dbReference>
<dbReference type="SUPFAM" id="SSF55785">
    <property type="entry name" value="PYP-like sensor domain (PAS domain)"/>
    <property type="match status" value="3"/>
</dbReference>
<evidence type="ECO:0000256" key="2">
    <source>
        <dbReference type="ARBA" id="ARBA00004651"/>
    </source>
</evidence>
<dbReference type="PRINTS" id="PR00344">
    <property type="entry name" value="BCTRLSENSOR"/>
</dbReference>
<feature type="domain" description="PAS" evidence="12">
    <location>
        <begin position="95"/>
        <end position="167"/>
    </location>
</feature>
<keyword evidence="5 13" id="KW-0808">Transferase</keyword>
<dbReference type="PANTHER" id="PTHR43711:SF1">
    <property type="entry name" value="HISTIDINE KINASE 1"/>
    <property type="match status" value="1"/>
</dbReference>